<comment type="caution">
    <text evidence="3">The sequence shown here is derived from an EMBL/GenBank/DDBJ whole genome shotgun (WGS) entry which is preliminary data.</text>
</comment>
<dbReference type="EMBL" id="BAABRU010000006">
    <property type="protein sequence ID" value="GAA5528187.1"/>
    <property type="molecule type" value="Genomic_DNA"/>
</dbReference>
<keyword evidence="4" id="KW-1185">Reference proteome</keyword>
<proteinExistence type="predicted"/>
<evidence type="ECO:0000313" key="4">
    <source>
        <dbReference type="Proteomes" id="UP001428290"/>
    </source>
</evidence>
<gene>
    <name evidence="3" type="ORF">Hgul01_01984</name>
</gene>
<dbReference type="Gene3D" id="3.40.220.10">
    <property type="entry name" value="Leucine Aminopeptidase, subunit E, domain 1"/>
    <property type="match status" value="1"/>
</dbReference>
<dbReference type="PROSITE" id="PS51154">
    <property type="entry name" value="MACRO"/>
    <property type="match status" value="1"/>
</dbReference>
<comment type="catalytic activity">
    <reaction evidence="1">
        <text>an N-(ADP-alpha-D-ribosyl)-thymidine in DNA + H2O = a thymidine in DNA + ADP-D-ribose</text>
        <dbReference type="Rhea" id="RHEA:71655"/>
        <dbReference type="Rhea" id="RHEA-COMP:13556"/>
        <dbReference type="Rhea" id="RHEA-COMP:18051"/>
        <dbReference type="ChEBI" id="CHEBI:15377"/>
        <dbReference type="ChEBI" id="CHEBI:57967"/>
        <dbReference type="ChEBI" id="CHEBI:137386"/>
        <dbReference type="ChEBI" id="CHEBI:191199"/>
    </reaction>
    <physiologicalReaction direction="left-to-right" evidence="1">
        <dbReference type="Rhea" id="RHEA:71656"/>
    </physiologicalReaction>
</comment>
<dbReference type="PANTHER" id="PTHR12521">
    <property type="entry name" value="PROTEIN C6ORF130"/>
    <property type="match status" value="1"/>
</dbReference>
<name>A0ABP9WYC3_9CHLR</name>
<evidence type="ECO:0000259" key="2">
    <source>
        <dbReference type="PROSITE" id="PS51154"/>
    </source>
</evidence>
<dbReference type="InterPro" id="IPR002589">
    <property type="entry name" value="Macro_dom"/>
</dbReference>
<dbReference type="InterPro" id="IPR050892">
    <property type="entry name" value="ADP-ribose_metab_enzymes"/>
</dbReference>
<protein>
    <recommendedName>
        <fullName evidence="2">Macro domain-containing protein</fullName>
    </recommendedName>
</protein>
<evidence type="ECO:0000256" key="1">
    <source>
        <dbReference type="ARBA" id="ARBA00035885"/>
    </source>
</evidence>
<organism evidence="3 4">
    <name type="scientific">Herpetosiphon gulosus</name>
    <dbReference type="NCBI Taxonomy" id="1973496"/>
    <lineage>
        <taxon>Bacteria</taxon>
        <taxon>Bacillati</taxon>
        <taxon>Chloroflexota</taxon>
        <taxon>Chloroflexia</taxon>
        <taxon>Herpetosiphonales</taxon>
        <taxon>Herpetosiphonaceae</taxon>
        <taxon>Herpetosiphon</taxon>
    </lineage>
</organism>
<dbReference type="SUPFAM" id="SSF52949">
    <property type="entry name" value="Macro domain-like"/>
    <property type="match status" value="1"/>
</dbReference>
<sequence length="150" mass="16410">MREYCQGDLLAANTAALVNPVNCVGVMGKGLALQFRQTFPANYQAYVKACRVGEVQLGTMFVFVETGNVQPTTIINFPTKQHWKQQSKLEDIVAGLNDLIAQLTLRSIDSIAVPALGCGYGGLAWAEVEPLIGRAFERLPMVRVKVFPPQ</sequence>
<dbReference type="Pfam" id="PF01661">
    <property type="entry name" value="Macro"/>
    <property type="match status" value="1"/>
</dbReference>
<dbReference type="Proteomes" id="UP001428290">
    <property type="component" value="Unassembled WGS sequence"/>
</dbReference>
<accession>A0ABP9WYC3</accession>
<evidence type="ECO:0000313" key="3">
    <source>
        <dbReference type="EMBL" id="GAA5528187.1"/>
    </source>
</evidence>
<dbReference type="SMART" id="SM00506">
    <property type="entry name" value="A1pp"/>
    <property type="match status" value="1"/>
</dbReference>
<reference evidence="3 4" key="1">
    <citation type="submission" date="2024-02" db="EMBL/GenBank/DDBJ databases">
        <title>Herpetosiphon gulosus NBRC 112829.</title>
        <authorList>
            <person name="Ichikawa N."/>
            <person name="Katano-Makiyama Y."/>
            <person name="Hidaka K."/>
        </authorList>
    </citation>
    <scope>NUCLEOTIDE SEQUENCE [LARGE SCALE GENOMIC DNA]</scope>
    <source>
        <strain evidence="3 4">NBRC 112829</strain>
    </source>
</reference>
<feature type="domain" description="Macro" evidence="2">
    <location>
        <begin position="1"/>
        <end position="150"/>
    </location>
</feature>
<dbReference type="InterPro" id="IPR043472">
    <property type="entry name" value="Macro_dom-like"/>
</dbReference>
<dbReference type="CDD" id="cd02901">
    <property type="entry name" value="Macro_Poa1p-like"/>
    <property type="match status" value="1"/>
</dbReference>
<dbReference type="PANTHER" id="PTHR12521:SF0">
    <property type="entry name" value="ADP-RIBOSE GLYCOHYDROLASE OARD1"/>
    <property type="match status" value="1"/>
</dbReference>